<evidence type="ECO:0000313" key="4">
    <source>
        <dbReference type="Proteomes" id="UP000319148"/>
    </source>
</evidence>
<organism evidence="3 4">
    <name type="scientific">Emcibacter nanhaiensis</name>
    <dbReference type="NCBI Taxonomy" id="1505037"/>
    <lineage>
        <taxon>Bacteria</taxon>
        <taxon>Pseudomonadati</taxon>
        <taxon>Pseudomonadota</taxon>
        <taxon>Alphaproteobacteria</taxon>
        <taxon>Emcibacterales</taxon>
        <taxon>Emcibacteraceae</taxon>
        <taxon>Emcibacter</taxon>
    </lineage>
</organism>
<dbReference type="InterPro" id="IPR003672">
    <property type="entry name" value="CobN/Mg_chltase"/>
</dbReference>
<name>A0A501PG57_9PROT</name>
<proteinExistence type="predicted"/>
<dbReference type="EMBL" id="VFIY01000014">
    <property type="protein sequence ID" value="TPD59469.1"/>
    <property type="molecule type" value="Genomic_DNA"/>
</dbReference>
<sequence>MRILLSLVALLVSFATAQAADMHKVLYVSGTHSNTAKLTVIKEQAAKYGISFDEVNARDFKTGAEALARFNGYDLVLMDDSSARSSEKSFGKFLPEAASASSRLLAINWLQSPDLVRGLTHEQAQALHDYYDNGGLVNLSRMADYLAQKVFGDGSISVPAPVVYPEVGIYAPGYDGLIFKDVAGYLDWRGVTLEEGRPVIGVMLQRAQIESVNTAVVDDAIARIEARGALAIPFFFEVSPRSTDYVPMLQKDGRTIIDVIVNFRSIHWAGKRKEEFERLGVPVMQALTYFDGNQADWEADSQGISATMTPFVLVLPESAGVIDPVIVSARNKQTGRAEVIDYQMDHLVSRALNYAALRHKPNGDKKLTVMVWGDKDMGASFLNIEHSLRAISANLNEAGYGVDKVDENYFTDPIDRILNPFYRDYELDGLLKDDLAELMPVRDYLAWFNSLPQEVTKPINDFWGRAEDNFMVVKRDGEAFFVLPRIRNGNMLVMRQPPRSDDKDQDKLIYHQGTVPMNHYYLAAYYYARKFWNSDAIIHLGTHGSQEYLSGKERGLSRYDQGNLAVWDTPVMYPFIIDDVGEAMQTKRRGSAVVVAHMTPPFAAAGLEGETANVHELMHQYKSLDDGGVKQKTGEQLKQICFDAKVCDDLGLTSEQIDADFDHFLEELHLYLEDVANADQPLGLHTFGELAEPELVTSTIVQMLGRDFVARAREFEAGHYGVAHEDGTGHLDSKAENLEDLAGFRTVRDYVILGRDLGDLGNELRADMEKGRDFYGRMEGIREMPHLLAGLSGDYVPVKTGGDPVRSPDSLASGYNLYGFDPARLPTKAAWEQGKELVEGVISDYYNKHGHYPDKLAFSLWSIEAMRHYGVLESQALYAMGMRPVWSDSGMVTGTEVIPMRELKRPRVDVVLSATGLYRDAFPNVVLRLAEAVKQVAELKEANNSIWENSQRVKAELLAEGMSEEDADYFSTVRVFSGESGTYGSGVDDAVRASDTWETDAKIADNYMAKMGNAYGADPARWGEKVDGVNIYGKQLSGTDVAMFARSSNLYGMITSDDPFEYFGGLSLAIRNLDGKSPDMVISNLRDADNPRAEDAARFLAKELRTRTQHSRWVSEMMKEGYSGATTMEGKISNFWGWQVVDPNLVRADQWQEFADIYVNDKFDLGIQEWFEKVNPGAQAQIIERMLEAVRKKYWDASDETRQQLVERLIELVNKYDLIVDNDKLAEFVNAQAAGFGLSAALPAPAAASQGQMSQPVEGRQLKKVEQAEVVESEWDIPLLASFGLCLLFFVWGGISQSRHRVRPWERIAAMSPAE</sequence>
<feature type="chain" id="PRO_5021415370" evidence="1">
    <location>
        <begin position="20"/>
        <end position="1315"/>
    </location>
</feature>
<keyword evidence="4" id="KW-1185">Reference proteome</keyword>
<dbReference type="RefSeq" id="WP_139941132.1">
    <property type="nucleotide sequence ID" value="NZ_JBHSYP010000006.1"/>
</dbReference>
<feature type="signal peptide" evidence="1">
    <location>
        <begin position="1"/>
        <end position="19"/>
    </location>
</feature>
<evidence type="ECO:0000256" key="1">
    <source>
        <dbReference type="SAM" id="SignalP"/>
    </source>
</evidence>
<comment type="caution">
    <text evidence="3">The sequence shown here is derived from an EMBL/GenBank/DDBJ whole genome shotgun (WGS) entry which is preliminary data.</text>
</comment>
<dbReference type="OrthoDB" id="9757976at2"/>
<accession>A0A501PG57</accession>
<dbReference type="Pfam" id="PF02514">
    <property type="entry name" value="CobN-Mg_chel"/>
    <property type="match status" value="1"/>
</dbReference>
<dbReference type="CDD" id="cd10150">
    <property type="entry name" value="CobN_like"/>
    <property type="match status" value="1"/>
</dbReference>
<evidence type="ECO:0000259" key="2">
    <source>
        <dbReference type="Pfam" id="PF02514"/>
    </source>
</evidence>
<dbReference type="Proteomes" id="UP000319148">
    <property type="component" value="Unassembled WGS sequence"/>
</dbReference>
<reference evidence="4" key="1">
    <citation type="submission" date="2019-06" db="EMBL/GenBank/DDBJ databases">
        <title>The complete genome of Emcibacter congregatus ZYLT.</title>
        <authorList>
            <person name="Zhao Z."/>
        </authorList>
    </citation>
    <scope>NUCLEOTIDE SEQUENCE [LARGE SCALE GENOMIC DNA]</scope>
    <source>
        <strain evidence="4">MCCC 1A06723</strain>
    </source>
</reference>
<dbReference type="PANTHER" id="PTHR44119">
    <property type="entry name" value="MAGNESIUM-CHELATASE SUBUNIT CHLH, CHLOROPLASTIC"/>
    <property type="match status" value="1"/>
</dbReference>
<keyword evidence="1" id="KW-0732">Signal</keyword>
<dbReference type="PANTHER" id="PTHR44119:SF4">
    <property type="entry name" value="AEROBIC COBALTOCHELATASE SUBUNIT COBN"/>
    <property type="match status" value="1"/>
</dbReference>
<evidence type="ECO:0000313" key="3">
    <source>
        <dbReference type="EMBL" id="TPD59469.1"/>
    </source>
</evidence>
<feature type="domain" description="CobN/magnesium chelatase" evidence="2">
    <location>
        <begin position="128"/>
        <end position="1201"/>
    </location>
</feature>
<gene>
    <name evidence="3" type="ORF">FIV46_11810</name>
</gene>
<protein>
    <submittedName>
        <fullName evidence="3">Cobaltochelatase subunit CobN</fullName>
    </submittedName>
</protein>